<dbReference type="InterPro" id="IPR051169">
    <property type="entry name" value="NADH-Q_oxidoreductase"/>
</dbReference>
<keyword evidence="4 6" id="KW-0560">Oxidoreductase</keyword>
<dbReference type="InterPro" id="IPR023753">
    <property type="entry name" value="FAD/NAD-binding_dom"/>
</dbReference>
<dbReference type="GO" id="GO:0019646">
    <property type="term" value="P:aerobic electron transport chain"/>
    <property type="evidence" value="ECO:0007669"/>
    <property type="project" value="TreeGrafter"/>
</dbReference>
<evidence type="ECO:0000313" key="6">
    <source>
        <dbReference type="EMBL" id="TWU42806.1"/>
    </source>
</evidence>
<evidence type="ECO:0000259" key="5">
    <source>
        <dbReference type="Pfam" id="PF07992"/>
    </source>
</evidence>
<gene>
    <name evidence="6" type="primary">ndh</name>
    <name evidence="6" type="ORF">Poly41_11070</name>
</gene>
<dbReference type="EMBL" id="SJPV01000001">
    <property type="protein sequence ID" value="TWU42806.1"/>
    <property type="molecule type" value="Genomic_DNA"/>
</dbReference>
<dbReference type="OrthoDB" id="9772934at2"/>
<evidence type="ECO:0000256" key="3">
    <source>
        <dbReference type="ARBA" id="ARBA00022827"/>
    </source>
</evidence>
<dbReference type="Proteomes" id="UP000319143">
    <property type="component" value="Unassembled WGS sequence"/>
</dbReference>
<dbReference type="NCBIfam" id="TIGR03169">
    <property type="entry name" value="Nterm_to_SelD"/>
    <property type="match status" value="1"/>
</dbReference>
<dbReference type="InterPro" id="IPR036188">
    <property type="entry name" value="FAD/NAD-bd_sf"/>
</dbReference>
<dbReference type="PANTHER" id="PTHR42913:SF9">
    <property type="entry name" value="SLR1591 PROTEIN"/>
    <property type="match status" value="1"/>
</dbReference>
<dbReference type="EC" id="1.6.99.3" evidence="6"/>
<comment type="cofactor">
    <cofactor evidence="1">
        <name>FAD</name>
        <dbReference type="ChEBI" id="CHEBI:57692"/>
    </cofactor>
</comment>
<keyword evidence="2" id="KW-0285">Flavoprotein</keyword>
<name>A0A5C6E5Q4_9BACT</name>
<protein>
    <submittedName>
        <fullName evidence="6">NADH dehydrogenase</fullName>
        <ecNumber evidence="6">1.6.99.3</ecNumber>
    </submittedName>
</protein>
<evidence type="ECO:0000256" key="4">
    <source>
        <dbReference type="ARBA" id="ARBA00023002"/>
    </source>
</evidence>
<keyword evidence="3" id="KW-0274">FAD</keyword>
<dbReference type="RefSeq" id="WP_146524790.1">
    <property type="nucleotide sequence ID" value="NZ_SJPV01000001.1"/>
</dbReference>
<organism evidence="6 7">
    <name type="scientific">Novipirellula artificiosorum</name>
    <dbReference type="NCBI Taxonomy" id="2528016"/>
    <lineage>
        <taxon>Bacteria</taxon>
        <taxon>Pseudomonadati</taxon>
        <taxon>Planctomycetota</taxon>
        <taxon>Planctomycetia</taxon>
        <taxon>Pirellulales</taxon>
        <taxon>Pirellulaceae</taxon>
        <taxon>Novipirellula</taxon>
    </lineage>
</organism>
<dbReference type="GO" id="GO:0003955">
    <property type="term" value="F:NAD(P)H dehydrogenase (quinone) activity"/>
    <property type="evidence" value="ECO:0007669"/>
    <property type="project" value="TreeGrafter"/>
</dbReference>
<dbReference type="SUPFAM" id="SSF51905">
    <property type="entry name" value="FAD/NAD(P)-binding domain"/>
    <property type="match status" value="2"/>
</dbReference>
<accession>A0A5C6E5Q4</accession>
<proteinExistence type="predicted"/>
<dbReference type="Gene3D" id="3.50.50.100">
    <property type="match status" value="1"/>
</dbReference>
<reference evidence="6 7" key="1">
    <citation type="submission" date="2019-02" db="EMBL/GenBank/DDBJ databases">
        <title>Deep-cultivation of Planctomycetes and their phenomic and genomic characterization uncovers novel biology.</title>
        <authorList>
            <person name="Wiegand S."/>
            <person name="Jogler M."/>
            <person name="Boedeker C."/>
            <person name="Pinto D."/>
            <person name="Vollmers J."/>
            <person name="Rivas-Marin E."/>
            <person name="Kohn T."/>
            <person name="Peeters S.H."/>
            <person name="Heuer A."/>
            <person name="Rast P."/>
            <person name="Oberbeckmann S."/>
            <person name="Bunk B."/>
            <person name="Jeske O."/>
            <person name="Meyerdierks A."/>
            <person name="Storesund J.E."/>
            <person name="Kallscheuer N."/>
            <person name="Luecker S."/>
            <person name="Lage O.M."/>
            <person name="Pohl T."/>
            <person name="Merkel B.J."/>
            <person name="Hornburger P."/>
            <person name="Mueller R.-W."/>
            <person name="Bruemmer F."/>
            <person name="Labrenz M."/>
            <person name="Spormann A.M."/>
            <person name="Op Den Camp H."/>
            <person name="Overmann J."/>
            <person name="Amann R."/>
            <person name="Jetten M.S.M."/>
            <person name="Mascher T."/>
            <person name="Medema M.H."/>
            <person name="Devos D.P."/>
            <person name="Kaster A.-K."/>
            <person name="Ovreas L."/>
            <person name="Rohde M."/>
            <person name="Galperin M.Y."/>
            <person name="Jogler C."/>
        </authorList>
    </citation>
    <scope>NUCLEOTIDE SEQUENCE [LARGE SCALE GENOMIC DNA]</scope>
    <source>
        <strain evidence="6 7">Poly41</strain>
    </source>
</reference>
<feature type="domain" description="FAD/NAD(P)-binding" evidence="5">
    <location>
        <begin position="73"/>
        <end position="304"/>
    </location>
</feature>
<dbReference type="InterPro" id="IPR017584">
    <property type="entry name" value="Pyridine_nucleo_diS_OxRdtase_N"/>
</dbReference>
<evidence type="ECO:0000256" key="2">
    <source>
        <dbReference type="ARBA" id="ARBA00022630"/>
    </source>
</evidence>
<dbReference type="AlphaFoldDB" id="A0A5C6E5Q4"/>
<evidence type="ECO:0000256" key="1">
    <source>
        <dbReference type="ARBA" id="ARBA00001974"/>
    </source>
</evidence>
<evidence type="ECO:0000313" key="7">
    <source>
        <dbReference type="Proteomes" id="UP000319143"/>
    </source>
</evidence>
<dbReference type="Pfam" id="PF07992">
    <property type="entry name" value="Pyr_redox_2"/>
    <property type="match status" value="1"/>
</dbReference>
<sequence>MNDRMRTLVLLGVGHTHADVVRHWIKSPIPNCRLVCISRFAYSTYSGMLPGTLAGQFERAEMQIDLEPLVRAAGAELRMDEVVGMDPQSGLLFFAEGASLRFDVLSVGVGSMPWGVDQFRTESVVPIKPMQTFLDRLDARIESVVPHRPLRVAIVGGGVAGVEIALCLRTRLESRFAGREASIEIVTSGASVGDGLCEKSITKLHRQLKKRQIRVLSQTRVVDVTTDSVVSEAGDSIPSDLVVLATAATGPRVLSVLGLPMDHRGFLATDRTLKTTADFPVFAVGDSGTVIESPSPKAGVYAVRQAPVLWENLNRLLRNEPLENYHAQADFLKILNTGDGKALLQYKGWVIHSRWCWWLKTWIDKGFIKKFQEKWIE</sequence>
<dbReference type="PANTHER" id="PTHR42913">
    <property type="entry name" value="APOPTOSIS-INDUCING FACTOR 1"/>
    <property type="match status" value="1"/>
</dbReference>
<keyword evidence="7" id="KW-1185">Reference proteome</keyword>
<comment type="caution">
    <text evidence="6">The sequence shown here is derived from an EMBL/GenBank/DDBJ whole genome shotgun (WGS) entry which is preliminary data.</text>
</comment>